<evidence type="ECO:0000256" key="2">
    <source>
        <dbReference type="ARBA" id="ARBA00022598"/>
    </source>
</evidence>
<evidence type="ECO:0000259" key="5">
    <source>
        <dbReference type="Pfam" id="PF00501"/>
    </source>
</evidence>
<keyword evidence="8" id="KW-1185">Reference proteome</keyword>
<feature type="domain" description="AMP-dependent synthetase/ligase" evidence="5">
    <location>
        <begin position="31"/>
        <end position="392"/>
    </location>
</feature>
<dbReference type="RefSeq" id="WP_013075298.1">
    <property type="nucleotide sequence ID" value="NC_014098.1"/>
</dbReference>
<sequence>MAGFQLNLRSILWRTRYFPKSEIMSRQEEGLFRYTYRDFIERVHRFASALKDLGIKPGDRVSTFAWNNYRHLELYFAIPCYGAVLHTVNIRLSEDDIAYILNHAGSACVCVDPDLVPIIEAVAPKLTTVKSYIVLDDTVPETSLKPVMAYEDLIRGGDSSFVFEDLDEQSAAGMCYTSATTGRPKGVIYTHRGLYLHAMALGLVDSMGICELDTLLPVVPMFHVNSWGIPFAGIWMGSNLVLPGRRPHAEDILGLIESEKATFAAAAVTVGIDMLGVLRQKPYDISSLRALMLGGQATPKAVMKEYLERYGVPIFTAWGATESAPIATTVHIKRHQQGLTYDEKLDIRIRQGIPVPGIEIKVVGINKQTVPWDDQEIGEIYVRGPWVAQSYYNDERSKDSFEDGWWKSGDMATVDEEGVLHLVDRAKDLIKSGGEWISSVNLENELMAHPYVLEASVVAAPHEKWLERPVAFVVLRSEAPKELRPEDLKKEFATWLGRKFAKWWVPDDFIFVEEIPRTGAGKFNKRLLRERVAGGLN</sequence>
<dbReference type="EMBL" id="CP002017">
    <property type="protein sequence ID" value="ADG06008.1"/>
    <property type="molecule type" value="Genomic_DNA"/>
</dbReference>
<evidence type="ECO:0000256" key="4">
    <source>
        <dbReference type="ARBA" id="ARBA00023098"/>
    </source>
</evidence>
<dbReference type="HOGENOM" id="CLU_000022_59_5_9"/>
<dbReference type="eggNOG" id="COG0318">
    <property type="taxonomic scope" value="Bacteria"/>
</dbReference>
<dbReference type="STRING" id="562970.Btus_1283"/>
<accession>D5WXU9</accession>
<dbReference type="AlphaFoldDB" id="D5WXU9"/>
<dbReference type="Gene3D" id="3.40.50.12780">
    <property type="entry name" value="N-terminal domain of ligase-like"/>
    <property type="match status" value="1"/>
</dbReference>
<dbReference type="KEGG" id="bts:Btus_1283"/>
<evidence type="ECO:0000259" key="6">
    <source>
        <dbReference type="Pfam" id="PF13193"/>
    </source>
</evidence>
<dbReference type="Gene3D" id="3.30.300.30">
    <property type="match status" value="1"/>
</dbReference>
<dbReference type="InterPro" id="IPR025110">
    <property type="entry name" value="AMP-bd_C"/>
</dbReference>
<dbReference type="InterPro" id="IPR045851">
    <property type="entry name" value="AMP-bd_C_sf"/>
</dbReference>
<dbReference type="CDD" id="cd12119">
    <property type="entry name" value="ttLC_FACS_AlkK_like"/>
    <property type="match status" value="1"/>
</dbReference>
<dbReference type="Pfam" id="PF00501">
    <property type="entry name" value="AMP-binding"/>
    <property type="match status" value="1"/>
</dbReference>
<evidence type="ECO:0000256" key="3">
    <source>
        <dbReference type="ARBA" id="ARBA00022832"/>
    </source>
</evidence>
<dbReference type="GO" id="GO:0006631">
    <property type="term" value="P:fatty acid metabolic process"/>
    <property type="evidence" value="ECO:0007669"/>
    <property type="project" value="UniProtKB-KW"/>
</dbReference>
<dbReference type="PANTHER" id="PTHR43859:SF4">
    <property type="entry name" value="BUTANOATE--COA LIGASE AAE1-RELATED"/>
    <property type="match status" value="1"/>
</dbReference>
<dbReference type="SUPFAM" id="SSF56801">
    <property type="entry name" value="Acetyl-CoA synthetase-like"/>
    <property type="match status" value="1"/>
</dbReference>
<dbReference type="NCBIfam" id="NF004837">
    <property type="entry name" value="PRK06187.1"/>
    <property type="match status" value="1"/>
</dbReference>
<proteinExistence type="inferred from homology"/>
<dbReference type="InterPro" id="IPR000873">
    <property type="entry name" value="AMP-dep_synth/lig_dom"/>
</dbReference>
<organism evidence="7 8">
    <name type="scientific">Kyrpidia tusciae (strain DSM 2912 / NBRC 15312 / T2)</name>
    <name type="common">Bacillus tusciae</name>
    <dbReference type="NCBI Taxonomy" id="562970"/>
    <lineage>
        <taxon>Bacteria</taxon>
        <taxon>Bacillati</taxon>
        <taxon>Bacillota</taxon>
        <taxon>Bacilli</taxon>
        <taxon>Bacillales</taxon>
        <taxon>Alicyclobacillaceae</taxon>
        <taxon>Kyrpidia</taxon>
    </lineage>
</organism>
<evidence type="ECO:0000313" key="7">
    <source>
        <dbReference type="EMBL" id="ADG06008.1"/>
    </source>
</evidence>
<evidence type="ECO:0000313" key="8">
    <source>
        <dbReference type="Proteomes" id="UP000002368"/>
    </source>
</evidence>
<name>D5WXU9_KYRT2</name>
<dbReference type="Pfam" id="PF13193">
    <property type="entry name" value="AMP-binding_C"/>
    <property type="match status" value="1"/>
</dbReference>
<comment type="similarity">
    <text evidence="1">Belongs to the ATP-dependent AMP-binding enzyme family.</text>
</comment>
<dbReference type="InterPro" id="IPR042099">
    <property type="entry name" value="ANL_N_sf"/>
</dbReference>
<keyword evidence="3" id="KW-0276">Fatty acid metabolism</keyword>
<evidence type="ECO:0000256" key="1">
    <source>
        <dbReference type="ARBA" id="ARBA00006432"/>
    </source>
</evidence>
<protein>
    <submittedName>
        <fullName evidence="7">AMP-dependent synthetase and ligase</fullName>
    </submittedName>
</protein>
<keyword evidence="4" id="KW-0443">Lipid metabolism</keyword>
<feature type="domain" description="AMP-binding enzyme C-terminal" evidence="6">
    <location>
        <begin position="442"/>
        <end position="522"/>
    </location>
</feature>
<dbReference type="GO" id="GO:0016874">
    <property type="term" value="F:ligase activity"/>
    <property type="evidence" value="ECO:0007669"/>
    <property type="project" value="UniProtKB-KW"/>
</dbReference>
<dbReference type="PANTHER" id="PTHR43859">
    <property type="entry name" value="ACYL-ACTIVATING ENZYME"/>
    <property type="match status" value="1"/>
</dbReference>
<dbReference type="OrthoDB" id="9765680at2"/>
<reference evidence="7 8" key="1">
    <citation type="journal article" date="2011" name="Stand. Genomic Sci.">
        <title>Complete genome sequence of the thermophilic, hydrogen-oxidizing Bacillus tusciae type strain (T2) and reclassification in the new genus, Kyrpidia gen. nov. as Kyrpidia tusciae comb. nov. and emendation of the family Alicyclobacillaceae da Costa and Rainey, 2010.</title>
        <authorList>
            <person name="Klenk H.P."/>
            <person name="Lapidus A."/>
            <person name="Chertkov O."/>
            <person name="Copeland A."/>
            <person name="Del Rio T.G."/>
            <person name="Nolan M."/>
            <person name="Lucas S."/>
            <person name="Chen F."/>
            <person name="Tice H."/>
            <person name="Cheng J.F."/>
            <person name="Han C."/>
            <person name="Bruce D."/>
            <person name="Goodwin L."/>
            <person name="Pitluck S."/>
            <person name="Pati A."/>
            <person name="Ivanova N."/>
            <person name="Mavromatis K."/>
            <person name="Daum C."/>
            <person name="Chen A."/>
            <person name="Palaniappan K."/>
            <person name="Chang Y.J."/>
            <person name="Land M."/>
            <person name="Hauser L."/>
            <person name="Jeffries C.D."/>
            <person name="Detter J.C."/>
            <person name="Rohde M."/>
            <person name="Abt B."/>
            <person name="Pukall R."/>
            <person name="Goker M."/>
            <person name="Bristow J."/>
            <person name="Markowitz V."/>
            <person name="Hugenholtz P."/>
            <person name="Eisen J.A."/>
        </authorList>
    </citation>
    <scope>NUCLEOTIDE SEQUENCE [LARGE SCALE GENOMIC DNA]</scope>
    <source>
        <strain evidence="7 8">DSM 2912</strain>
    </source>
</reference>
<gene>
    <name evidence="7" type="ordered locus">Btus_1283</name>
</gene>
<dbReference type="FunFam" id="3.30.300.30:FF:000008">
    <property type="entry name" value="2,3-dihydroxybenzoate-AMP ligase"/>
    <property type="match status" value="1"/>
</dbReference>
<keyword evidence="2 7" id="KW-0436">Ligase</keyword>
<dbReference type="Proteomes" id="UP000002368">
    <property type="component" value="Chromosome"/>
</dbReference>